<feature type="domain" description="Alpha/beta hydrolase fold-3" evidence="2">
    <location>
        <begin position="101"/>
        <end position="333"/>
    </location>
</feature>
<evidence type="ECO:0000313" key="3">
    <source>
        <dbReference type="EMBL" id="KIV86401.1"/>
    </source>
</evidence>
<proteinExistence type="predicted"/>
<evidence type="ECO:0000313" key="4">
    <source>
        <dbReference type="Proteomes" id="UP000053599"/>
    </source>
</evidence>
<dbReference type="GO" id="GO:0016787">
    <property type="term" value="F:hydrolase activity"/>
    <property type="evidence" value="ECO:0007669"/>
    <property type="project" value="UniProtKB-KW"/>
</dbReference>
<keyword evidence="1" id="KW-0378">Hydrolase</keyword>
<dbReference type="HOGENOM" id="CLU_012494_6_3_1"/>
<dbReference type="Pfam" id="PF07859">
    <property type="entry name" value="Abhydrolase_3"/>
    <property type="match status" value="1"/>
</dbReference>
<dbReference type="PANTHER" id="PTHR48081">
    <property type="entry name" value="AB HYDROLASE SUPERFAMILY PROTEIN C4A8.06C"/>
    <property type="match status" value="1"/>
</dbReference>
<dbReference type="InterPro" id="IPR029058">
    <property type="entry name" value="AB_hydrolase_fold"/>
</dbReference>
<evidence type="ECO:0000256" key="1">
    <source>
        <dbReference type="ARBA" id="ARBA00022801"/>
    </source>
</evidence>
<organism evidence="3 4">
    <name type="scientific">Exophiala sideris</name>
    <dbReference type="NCBI Taxonomy" id="1016849"/>
    <lineage>
        <taxon>Eukaryota</taxon>
        <taxon>Fungi</taxon>
        <taxon>Dikarya</taxon>
        <taxon>Ascomycota</taxon>
        <taxon>Pezizomycotina</taxon>
        <taxon>Eurotiomycetes</taxon>
        <taxon>Chaetothyriomycetidae</taxon>
        <taxon>Chaetothyriales</taxon>
        <taxon>Herpotrichiellaceae</taxon>
        <taxon>Exophiala</taxon>
    </lineage>
</organism>
<dbReference type="PANTHER" id="PTHR48081:SF8">
    <property type="entry name" value="ALPHA_BETA HYDROLASE FOLD-3 DOMAIN-CONTAINING PROTEIN-RELATED"/>
    <property type="match status" value="1"/>
</dbReference>
<name>A0A0D1XEB9_9EURO</name>
<gene>
    <name evidence="3" type="ORF">PV11_02012</name>
</gene>
<protein>
    <recommendedName>
        <fullName evidence="2">Alpha/beta hydrolase fold-3 domain-containing protein</fullName>
    </recommendedName>
</protein>
<dbReference type="InterPro" id="IPR013094">
    <property type="entry name" value="AB_hydrolase_3"/>
</dbReference>
<sequence>MPSTPPSTTAEILETGNIDPEFAGTLEAEPIPPGTSYTIADLKQQSASALAPLQERLSASRPPDITETQYSMPLRDNYPSRIIICHLTCALERTTPAPLIILFHGGGHCVGHPETELPLARALASTHSAIVICASYRLAPQFPFPFSICDAWETLEFAASESRKSNSAILPRCTDARTGFIVGGTSSGANLAASLAHLARDHNLFPPLTGQFLCVGTYMTDLNVPAKYKERYLSFEQNRNAPILDEALFKMFREAFKPDLTSKLYASFDQHHPLDEGTGSVRHGHLGVAPAYFQVCGMDVFRDDGLIYERVLREECGVPTRLDLYAGWGHCWWSMFPELEMSRKRMRDAVEGIGWLLNIGSKKKGL</sequence>
<dbReference type="SUPFAM" id="SSF53474">
    <property type="entry name" value="alpha/beta-Hydrolases"/>
    <property type="match status" value="1"/>
</dbReference>
<dbReference type="OrthoDB" id="408631at2759"/>
<evidence type="ECO:0000259" key="2">
    <source>
        <dbReference type="Pfam" id="PF07859"/>
    </source>
</evidence>
<reference evidence="3 4" key="1">
    <citation type="submission" date="2015-01" db="EMBL/GenBank/DDBJ databases">
        <title>The Genome Sequence of Exophiala sideris CBS121828.</title>
        <authorList>
            <consortium name="The Broad Institute Genomics Platform"/>
            <person name="Cuomo C."/>
            <person name="de Hoog S."/>
            <person name="Gorbushina A."/>
            <person name="Stielow B."/>
            <person name="Teixiera M."/>
            <person name="Abouelleil A."/>
            <person name="Chapman S.B."/>
            <person name="Priest M."/>
            <person name="Young S.K."/>
            <person name="Wortman J."/>
            <person name="Nusbaum C."/>
            <person name="Birren B."/>
        </authorList>
    </citation>
    <scope>NUCLEOTIDE SEQUENCE [LARGE SCALE GENOMIC DNA]</scope>
    <source>
        <strain evidence="3 4">CBS 121828</strain>
    </source>
</reference>
<dbReference type="STRING" id="1016849.A0A0D1XEB9"/>
<dbReference type="EMBL" id="KN846951">
    <property type="protein sequence ID" value="KIV86401.1"/>
    <property type="molecule type" value="Genomic_DNA"/>
</dbReference>
<dbReference type="AlphaFoldDB" id="A0A0D1XEB9"/>
<dbReference type="InterPro" id="IPR050300">
    <property type="entry name" value="GDXG_lipolytic_enzyme"/>
</dbReference>
<accession>A0A0D1XEB9</accession>
<dbReference type="Gene3D" id="3.40.50.1820">
    <property type="entry name" value="alpha/beta hydrolase"/>
    <property type="match status" value="1"/>
</dbReference>
<dbReference type="Proteomes" id="UP000053599">
    <property type="component" value="Unassembled WGS sequence"/>
</dbReference>